<evidence type="ECO:0000313" key="5">
    <source>
        <dbReference type="Proteomes" id="UP001160152"/>
    </source>
</evidence>
<protein>
    <recommendedName>
        <fullName evidence="6">Tetratricopeptide repeat protein</fullName>
    </recommendedName>
</protein>
<organism evidence="2 4">
    <name type="scientific">Pseudomonas juntendi</name>
    <dbReference type="NCBI Taxonomy" id="2666183"/>
    <lineage>
        <taxon>Bacteria</taxon>
        <taxon>Pseudomonadati</taxon>
        <taxon>Pseudomonadota</taxon>
        <taxon>Gammaproteobacteria</taxon>
        <taxon>Pseudomonadales</taxon>
        <taxon>Pseudomonadaceae</taxon>
        <taxon>Pseudomonas</taxon>
    </lineage>
</organism>
<evidence type="ECO:0000313" key="3">
    <source>
        <dbReference type="EMBL" id="MDH0757555.1"/>
    </source>
</evidence>
<dbReference type="AlphaFoldDB" id="A0A7W2PW83"/>
<sequence length="143" mass="16424">MNDLSEINLPLSQEIVAIVEAGNLLHEAGAYESALEKYGESWNMLPEPKEQWDLAHWIAKCYSRLYLELECYDEAKVWAVRAVQTKPPRETSSFILLGASHLGANEKESAYKFFKKAFELGKGRAFQGFDKKYLDFFTGYEEK</sequence>
<dbReference type="EMBL" id="JAOCBV010000001">
    <property type="protein sequence ID" value="MDH0757555.1"/>
    <property type="molecule type" value="Genomic_DNA"/>
</dbReference>
<dbReference type="PROSITE" id="PS50005">
    <property type="entry name" value="TPR"/>
    <property type="match status" value="1"/>
</dbReference>
<evidence type="ECO:0000313" key="4">
    <source>
        <dbReference type="Proteomes" id="UP000556620"/>
    </source>
</evidence>
<comment type="caution">
    <text evidence="2">The sequence shown here is derived from an EMBL/GenBank/DDBJ whole genome shotgun (WGS) entry which is preliminary data.</text>
</comment>
<dbReference type="Proteomes" id="UP000556620">
    <property type="component" value="Unassembled WGS sequence"/>
</dbReference>
<evidence type="ECO:0008006" key="6">
    <source>
        <dbReference type="Google" id="ProtNLM"/>
    </source>
</evidence>
<name>A0A7W2PW83_9PSED</name>
<reference evidence="3 5" key="2">
    <citation type="submission" date="2022-09" db="EMBL/GenBank/DDBJ databases">
        <title>Intensive care unit water sources are persistently colonized with multi-drug resistant bacteria and are the site of extensive horizontal gene transfer of antibiotic resistance genes.</title>
        <authorList>
            <person name="Diorio-Toth L."/>
        </authorList>
    </citation>
    <scope>NUCLEOTIDE SEQUENCE [LARGE SCALE GENOMIC DNA]</scope>
    <source>
        <strain evidence="3 5">GD03901</strain>
    </source>
</reference>
<dbReference type="Gene3D" id="1.25.40.10">
    <property type="entry name" value="Tetratricopeptide repeat domain"/>
    <property type="match status" value="1"/>
</dbReference>
<dbReference type="SUPFAM" id="SSF48452">
    <property type="entry name" value="TPR-like"/>
    <property type="match status" value="1"/>
</dbReference>
<dbReference type="Proteomes" id="UP001160152">
    <property type="component" value="Unassembled WGS sequence"/>
</dbReference>
<dbReference type="InterPro" id="IPR019734">
    <property type="entry name" value="TPR_rpt"/>
</dbReference>
<accession>A0A7W2PW83</accession>
<keyword evidence="1" id="KW-0802">TPR repeat</keyword>
<evidence type="ECO:0000256" key="1">
    <source>
        <dbReference type="PROSITE-ProRule" id="PRU00339"/>
    </source>
</evidence>
<dbReference type="InterPro" id="IPR011990">
    <property type="entry name" value="TPR-like_helical_dom_sf"/>
</dbReference>
<gene>
    <name evidence="2" type="ORF">H4C44_28375</name>
    <name evidence="3" type="ORF">N5C70_12675</name>
</gene>
<proteinExistence type="predicted"/>
<reference evidence="2 4" key="1">
    <citation type="submission" date="2020-07" db="EMBL/GenBank/DDBJ databases">
        <title>Diversity of carbapenemase encoding genes among Pseudomonas putida group clinical isolates in a tertiary Brazilian hospital.</title>
        <authorList>
            <person name="Alberto-Lei F."/>
            <person name="Nodari C.S."/>
            <person name="Streling A.P."/>
            <person name="Paulino J.T."/>
            <person name="Bessa-Neto F.O."/>
            <person name="Cayo R."/>
            <person name="Gales A.C."/>
        </authorList>
    </citation>
    <scope>NUCLEOTIDE SEQUENCE [LARGE SCALE GENOMIC DNA]</scope>
    <source>
        <strain evidence="2 4">14535</strain>
    </source>
</reference>
<feature type="repeat" description="TPR" evidence="1">
    <location>
        <begin position="91"/>
        <end position="124"/>
    </location>
</feature>
<dbReference type="EMBL" id="JACGCU010000121">
    <property type="protein sequence ID" value="MBA6063064.1"/>
    <property type="molecule type" value="Genomic_DNA"/>
</dbReference>
<dbReference type="RefSeq" id="WP_009681917.1">
    <property type="nucleotide sequence ID" value="NZ_CP091311.1"/>
</dbReference>
<evidence type="ECO:0000313" key="2">
    <source>
        <dbReference type="EMBL" id="MBA6063064.1"/>
    </source>
</evidence>